<keyword evidence="8 10" id="KW-0456">Lyase</keyword>
<dbReference type="PANTHER" id="PTHR22854">
    <property type="entry name" value="TRYPTOPHAN BIOSYNTHESIS PROTEIN"/>
    <property type="match status" value="1"/>
</dbReference>
<keyword evidence="7" id="KW-0057">Aromatic amino acid biosynthesis</keyword>
<organism evidence="10 11">
    <name type="scientific">Leptospira ognonensis</name>
    <dbReference type="NCBI Taxonomy" id="2484945"/>
    <lineage>
        <taxon>Bacteria</taxon>
        <taxon>Pseudomonadati</taxon>
        <taxon>Spirochaetota</taxon>
        <taxon>Spirochaetia</taxon>
        <taxon>Leptospirales</taxon>
        <taxon>Leptospiraceae</taxon>
        <taxon>Leptospira</taxon>
    </lineage>
</organism>
<keyword evidence="6" id="KW-0822">Tryptophan biosynthesis</keyword>
<dbReference type="Proteomes" id="UP000297693">
    <property type="component" value="Unassembled WGS sequence"/>
</dbReference>
<dbReference type="SUPFAM" id="SSF51366">
    <property type="entry name" value="Ribulose-phoshate binding barrel"/>
    <property type="match status" value="1"/>
</dbReference>
<dbReference type="AlphaFoldDB" id="A0A4R9JX75"/>
<dbReference type="GO" id="GO:0000162">
    <property type="term" value="P:L-tryptophan biosynthetic process"/>
    <property type="evidence" value="ECO:0007669"/>
    <property type="project" value="UniProtKB-UniPathway"/>
</dbReference>
<feature type="domain" description="Indole-3-glycerol phosphate synthase" evidence="9">
    <location>
        <begin position="3"/>
        <end position="243"/>
    </location>
</feature>
<dbReference type="EC" id="4.1.1.48" evidence="3"/>
<evidence type="ECO:0000256" key="1">
    <source>
        <dbReference type="ARBA" id="ARBA00001633"/>
    </source>
</evidence>
<protein>
    <recommendedName>
        <fullName evidence="3">indole-3-glycerol-phosphate synthase</fullName>
        <ecNumber evidence="3">4.1.1.48</ecNumber>
    </recommendedName>
</protein>
<comment type="pathway">
    <text evidence="2">Amino-acid biosynthesis; L-tryptophan biosynthesis; L-tryptophan from chorismate: step 4/5.</text>
</comment>
<dbReference type="CDD" id="cd00331">
    <property type="entry name" value="IGPS"/>
    <property type="match status" value="1"/>
</dbReference>
<dbReference type="EMBL" id="RQGD01000045">
    <property type="protein sequence ID" value="TGL56620.1"/>
    <property type="molecule type" value="Genomic_DNA"/>
</dbReference>
<evidence type="ECO:0000259" key="9">
    <source>
        <dbReference type="Pfam" id="PF00218"/>
    </source>
</evidence>
<dbReference type="Gene3D" id="3.20.20.70">
    <property type="entry name" value="Aldolase class I"/>
    <property type="match status" value="1"/>
</dbReference>
<proteinExistence type="predicted"/>
<sequence>MLHKIIETKRQEVTALRGKKFPRRLLPVYPWAERLKKPNTVSIIAECKKGSPSSGILRPNYDPVSIATIYAVQGAAAISVLTDEQYFFGSLKDLINVSHAVEVPTIRKDFIIDPVQIDEAYSAGASAILLIVRILEIPQLTSLLRHAKGLGLGVLVETHNASEVKTALACGADTIGINTRDLDTFQIHPGLIEEMAPLMDAKIIRVAESGIQSYEDWQAYKGLVDAMLIGTYFMKSENIQLAYTNLLTP</sequence>
<reference evidence="10" key="1">
    <citation type="journal article" date="2019" name="PLoS Negl. Trop. Dis.">
        <title>Revisiting the worldwide diversity of Leptospira species in the environment.</title>
        <authorList>
            <person name="Vincent A.T."/>
            <person name="Schiettekatte O."/>
            <person name="Bourhy P."/>
            <person name="Veyrier F.J."/>
            <person name="Picardeau M."/>
        </authorList>
    </citation>
    <scope>NUCLEOTIDE SEQUENCE [LARGE SCALE GENOMIC DNA]</scope>
    <source>
        <strain evidence="10">201702476</strain>
    </source>
</reference>
<gene>
    <name evidence="10" type="ORF">EHQ58_15565</name>
</gene>
<keyword evidence="5" id="KW-0210">Decarboxylase</keyword>
<comment type="caution">
    <text evidence="10">The sequence shown here is derived from an EMBL/GenBank/DDBJ whole genome shotgun (WGS) entry which is preliminary data.</text>
</comment>
<keyword evidence="11" id="KW-1185">Reference proteome</keyword>
<evidence type="ECO:0000313" key="11">
    <source>
        <dbReference type="Proteomes" id="UP000297693"/>
    </source>
</evidence>
<dbReference type="OrthoDB" id="9804217at2"/>
<evidence type="ECO:0000256" key="3">
    <source>
        <dbReference type="ARBA" id="ARBA00012362"/>
    </source>
</evidence>
<evidence type="ECO:0000256" key="8">
    <source>
        <dbReference type="ARBA" id="ARBA00023239"/>
    </source>
</evidence>
<evidence type="ECO:0000313" key="10">
    <source>
        <dbReference type="EMBL" id="TGL56620.1"/>
    </source>
</evidence>
<evidence type="ECO:0000256" key="7">
    <source>
        <dbReference type="ARBA" id="ARBA00023141"/>
    </source>
</evidence>
<dbReference type="InterPro" id="IPR013785">
    <property type="entry name" value="Aldolase_TIM"/>
</dbReference>
<name>A0A4R9JX75_9LEPT</name>
<dbReference type="InterPro" id="IPR045186">
    <property type="entry name" value="Indole-3-glycerol_P_synth"/>
</dbReference>
<keyword evidence="4" id="KW-0028">Amino-acid biosynthesis</keyword>
<dbReference type="RefSeq" id="WP_135624838.1">
    <property type="nucleotide sequence ID" value="NZ_RQGD01000045.1"/>
</dbReference>
<evidence type="ECO:0000256" key="2">
    <source>
        <dbReference type="ARBA" id="ARBA00004696"/>
    </source>
</evidence>
<comment type="catalytic activity">
    <reaction evidence="1">
        <text>1-(2-carboxyphenylamino)-1-deoxy-D-ribulose 5-phosphate + H(+) = (1S,2R)-1-C-(indol-3-yl)glycerol 3-phosphate + CO2 + H2O</text>
        <dbReference type="Rhea" id="RHEA:23476"/>
        <dbReference type="ChEBI" id="CHEBI:15377"/>
        <dbReference type="ChEBI" id="CHEBI:15378"/>
        <dbReference type="ChEBI" id="CHEBI:16526"/>
        <dbReference type="ChEBI" id="CHEBI:58613"/>
        <dbReference type="ChEBI" id="CHEBI:58866"/>
        <dbReference type="EC" id="4.1.1.48"/>
    </reaction>
</comment>
<evidence type="ECO:0000256" key="6">
    <source>
        <dbReference type="ARBA" id="ARBA00022822"/>
    </source>
</evidence>
<dbReference type="Pfam" id="PF00218">
    <property type="entry name" value="IGPS"/>
    <property type="match status" value="1"/>
</dbReference>
<accession>A0A4R9JX75</accession>
<dbReference type="GO" id="GO:0004640">
    <property type="term" value="F:phosphoribosylanthranilate isomerase activity"/>
    <property type="evidence" value="ECO:0007669"/>
    <property type="project" value="TreeGrafter"/>
</dbReference>
<evidence type="ECO:0000256" key="5">
    <source>
        <dbReference type="ARBA" id="ARBA00022793"/>
    </source>
</evidence>
<dbReference type="InterPro" id="IPR013798">
    <property type="entry name" value="Indole-3-glycerol_P_synth_dom"/>
</dbReference>
<dbReference type="GO" id="GO:0004425">
    <property type="term" value="F:indole-3-glycerol-phosphate synthase activity"/>
    <property type="evidence" value="ECO:0007669"/>
    <property type="project" value="UniProtKB-EC"/>
</dbReference>
<dbReference type="PANTHER" id="PTHR22854:SF2">
    <property type="entry name" value="INDOLE-3-GLYCEROL-PHOSPHATE SYNTHASE"/>
    <property type="match status" value="1"/>
</dbReference>
<dbReference type="InterPro" id="IPR011060">
    <property type="entry name" value="RibuloseP-bd_barrel"/>
</dbReference>
<dbReference type="UniPathway" id="UPA00035">
    <property type="reaction ID" value="UER00043"/>
</dbReference>
<evidence type="ECO:0000256" key="4">
    <source>
        <dbReference type="ARBA" id="ARBA00022605"/>
    </source>
</evidence>